<dbReference type="InterPro" id="IPR015910">
    <property type="entry name" value="I/U_nuclsd_hydro_CS"/>
</dbReference>
<dbReference type="Proteomes" id="UP001177080">
    <property type="component" value="Unassembled WGS sequence"/>
</dbReference>
<proteinExistence type="predicted"/>
<protein>
    <submittedName>
        <fullName evidence="4">Nucleoside hydrolase</fullName>
    </submittedName>
</protein>
<dbReference type="CDD" id="cd02651">
    <property type="entry name" value="nuc_hydro_IU_UC_XIUA"/>
    <property type="match status" value="1"/>
</dbReference>
<dbReference type="EMBL" id="WHSC02000017">
    <property type="protein sequence ID" value="MDO6124831.1"/>
    <property type="molecule type" value="Genomic_DNA"/>
</dbReference>
<sequence length="307" mass="33367">MATPILYDCDPGHDDAIALVMAHRSPAIDLLGVTTTCGNAELERTTANAIRVLDFLGATDVPVAAGCARPLARPLVLGTADGPSGMDGSPYLPEPKRGPIAQHAVDFLAEKLAAAAEPMTVVATGPLTNIGLLVLKHPEVLSKIKELIWMGGVFYRKSEIITPTEFNAFCDPESLKIVLDSGVPITMVGLDVTMQVLIEADQYEELGRIDTQLGKLVMDWLRFYEKLHRNSMGVGGAMHDPLALALVIDPTLVRTRPVHIGVDLNGTYTFGATVADFWKERGEPDNARIAYEVDADRFFKLMFDLLR</sequence>
<keyword evidence="1 4" id="KW-0378">Hydrolase</keyword>
<dbReference type="RefSeq" id="WP_244763644.1">
    <property type="nucleotide sequence ID" value="NZ_JALJCJ010000008.1"/>
</dbReference>
<dbReference type="InterPro" id="IPR036452">
    <property type="entry name" value="Ribo_hydro-like"/>
</dbReference>
<dbReference type="PROSITE" id="PS01247">
    <property type="entry name" value="IUNH"/>
    <property type="match status" value="1"/>
</dbReference>
<dbReference type="PANTHER" id="PTHR12304:SF4">
    <property type="entry name" value="URIDINE NUCLEOSIDASE"/>
    <property type="match status" value="1"/>
</dbReference>
<evidence type="ECO:0000313" key="5">
    <source>
        <dbReference type="Proteomes" id="UP001177080"/>
    </source>
</evidence>
<reference evidence="4" key="1">
    <citation type="submission" date="2022-04" db="EMBL/GenBank/DDBJ databases">
        <title>Shinella lacus sp. nov., a novel member of the genus Shinella from water.</title>
        <authorList>
            <person name="Deng Y."/>
        </authorList>
    </citation>
    <scope>NUCLEOTIDE SEQUENCE</scope>
    <source>
        <strain evidence="4">JCM 31239</strain>
    </source>
</reference>
<dbReference type="InterPro" id="IPR001910">
    <property type="entry name" value="Inosine/uridine_hydrolase_dom"/>
</dbReference>
<keyword evidence="2" id="KW-0326">Glycosidase</keyword>
<dbReference type="Pfam" id="PF01156">
    <property type="entry name" value="IU_nuc_hydro"/>
    <property type="match status" value="1"/>
</dbReference>
<dbReference type="Gene3D" id="3.90.245.10">
    <property type="entry name" value="Ribonucleoside hydrolase-like"/>
    <property type="match status" value="1"/>
</dbReference>
<keyword evidence="5" id="KW-1185">Reference proteome</keyword>
<evidence type="ECO:0000313" key="4">
    <source>
        <dbReference type="EMBL" id="MDO6124831.1"/>
    </source>
</evidence>
<name>A0ABT8XM65_9HYPH</name>
<comment type="caution">
    <text evidence="4">The sequence shown here is derived from an EMBL/GenBank/DDBJ whole genome shotgun (WGS) entry which is preliminary data.</text>
</comment>
<dbReference type="InterPro" id="IPR023186">
    <property type="entry name" value="IUNH"/>
</dbReference>
<evidence type="ECO:0000256" key="2">
    <source>
        <dbReference type="ARBA" id="ARBA00023295"/>
    </source>
</evidence>
<evidence type="ECO:0000259" key="3">
    <source>
        <dbReference type="Pfam" id="PF01156"/>
    </source>
</evidence>
<accession>A0ABT8XM65</accession>
<dbReference type="GO" id="GO:0016787">
    <property type="term" value="F:hydrolase activity"/>
    <property type="evidence" value="ECO:0007669"/>
    <property type="project" value="UniProtKB-KW"/>
</dbReference>
<dbReference type="SUPFAM" id="SSF53590">
    <property type="entry name" value="Nucleoside hydrolase"/>
    <property type="match status" value="1"/>
</dbReference>
<organism evidence="4 5">
    <name type="scientific">Shinella curvata</name>
    <dbReference type="NCBI Taxonomy" id="1817964"/>
    <lineage>
        <taxon>Bacteria</taxon>
        <taxon>Pseudomonadati</taxon>
        <taxon>Pseudomonadota</taxon>
        <taxon>Alphaproteobacteria</taxon>
        <taxon>Hyphomicrobiales</taxon>
        <taxon>Rhizobiaceae</taxon>
        <taxon>Shinella</taxon>
    </lineage>
</organism>
<evidence type="ECO:0000256" key="1">
    <source>
        <dbReference type="ARBA" id="ARBA00022801"/>
    </source>
</evidence>
<dbReference type="PANTHER" id="PTHR12304">
    <property type="entry name" value="INOSINE-URIDINE PREFERRING NUCLEOSIDE HYDROLASE"/>
    <property type="match status" value="1"/>
</dbReference>
<feature type="domain" description="Inosine/uridine-preferring nucleoside hydrolase" evidence="3">
    <location>
        <begin position="5"/>
        <end position="300"/>
    </location>
</feature>
<gene>
    <name evidence="4" type="ORF">GB928_026970</name>
</gene>